<feature type="region of interest" description="Disordered" evidence="1">
    <location>
        <begin position="71"/>
        <end position="91"/>
    </location>
</feature>
<evidence type="ECO:0000313" key="2">
    <source>
        <dbReference type="EMBL" id="KAK8075189.1"/>
    </source>
</evidence>
<reference evidence="2 3" key="1">
    <citation type="submission" date="2023-01" db="EMBL/GenBank/DDBJ databases">
        <title>Analysis of 21 Apiospora genomes using comparative genomics revels a genus with tremendous synthesis potential of carbohydrate active enzymes and secondary metabolites.</title>
        <authorList>
            <person name="Sorensen T."/>
        </authorList>
    </citation>
    <scope>NUCLEOTIDE SEQUENCE [LARGE SCALE GENOMIC DNA]</scope>
    <source>
        <strain evidence="2 3">CBS 114990</strain>
    </source>
</reference>
<feature type="compositionally biased region" description="Polar residues" evidence="1">
    <location>
        <begin position="43"/>
        <end position="56"/>
    </location>
</feature>
<feature type="region of interest" description="Disordered" evidence="1">
    <location>
        <begin position="1"/>
        <end position="59"/>
    </location>
</feature>
<keyword evidence="3" id="KW-1185">Reference proteome</keyword>
<accession>A0ABR1VVC5</accession>
<dbReference type="EMBL" id="JAQQWN010000007">
    <property type="protein sequence ID" value="KAK8075189.1"/>
    <property type="molecule type" value="Genomic_DNA"/>
</dbReference>
<feature type="compositionally biased region" description="Basic and acidic residues" evidence="1">
    <location>
        <begin position="28"/>
        <end position="42"/>
    </location>
</feature>
<sequence length="91" mass="9993">MPPSNRTEGNHSVTGVASRIAVHPTTALERKAERDKLSESRQKSFLSEPTSSSNRNVALAGKTLEESVAIKKSRKKTKKNLDSILDKLNYG</sequence>
<dbReference type="RefSeq" id="XP_066666129.1">
    <property type="nucleotide sequence ID" value="XM_066814167.1"/>
</dbReference>
<dbReference type="GeneID" id="92047227"/>
<protein>
    <submittedName>
        <fullName evidence="2">Uncharacterized protein</fullName>
    </submittedName>
</protein>
<organism evidence="2 3">
    <name type="scientific">Apiospora hydei</name>
    <dbReference type="NCBI Taxonomy" id="1337664"/>
    <lineage>
        <taxon>Eukaryota</taxon>
        <taxon>Fungi</taxon>
        <taxon>Dikarya</taxon>
        <taxon>Ascomycota</taxon>
        <taxon>Pezizomycotina</taxon>
        <taxon>Sordariomycetes</taxon>
        <taxon>Xylariomycetidae</taxon>
        <taxon>Amphisphaeriales</taxon>
        <taxon>Apiosporaceae</taxon>
        <taxon>Apiospora</taxon>
    </lineage>
</organism>
<gene>
    <name evidence="2" type="ORF">PG997_009852</name>
</gene>
<evidence type="ECO:0000256" key="1">
    <source>
        <dbReference type="SAM" id="MobiDB-lite"/>
    </source>
</evidence>
<dbReference type="Proteomes" id="UP001433268">
    <property type="component" value="Unassembled WGS sequence"/>
</dbReference>
<feature type="compositionally biased region" description="Polar residues" evidence="1">
    <location>
        <begin position="1"/>
        <end position="15"/>
    </location>
</feature>
<comment type="caution">
    <text evidence="2">The sequence shown here is derived from an EMBL/GenBank/DDBJ whole genome shotgun (WGS) entry which is preliminary data.</text>
</comment>
<proteinExistence type="predicted"/>
<name>A0ABR1VVC5_9PEZI</name>
<evidence type="ECO:0000313" key="3">
    <source>
        <dbReference type="Proteomes" id="UP001433268"/>
    </source>
</evidence>